<dbReference type="Proteomes" id="UP000316562">
    <property type="component" value="Unassembled WGS sequence"/>
</dbReference>
<dbReference type="EMBL" id="SGBC01000001">
    <property type="protein sequence ID" value="RZD17264.1"/>
    <property type="molecule type" value="Genomic_DNA"/>
</dbReference>
<sequence length="173" mass="19991">MNYFIRDMVLSDFEDVAKNYYLRYEELKFNPKLGVSVKKEPPTFSEELDFFVNLYKRIIDGDVLCKVAIIDDNVVGIVSVQRLAKGYEHDHIGILGVDINEKFRNFGIGQALLKTIINDSKAKFELLTLEVSVVNEIAIHIYEKIGFSQYGLKPKALKRGNSYFDYILMYMEV</sequence>
<name>A0A519BJ21_ACIG2</name>
<dbReference type="SUPFAM" id="SSF55729">
    <property type="entry name" value="Acyl-CoA N-acyltransferases (Nat)"/>
    <property type="match status" value="1"/>
</dbReference>
<comment type="caution">
    <text evidence="2">The sequence shown here is derived from an EMBL/GenBank/DDBJ whole genome shotgun (WGS) entry which is preliminary data.</text>
</comment>
<organism evidence="2 3">
    <name type="scientific">Acididesulfobacter guangdongensis</name>
    <dbReference type="NCBI Taxonomy" id="2597225"/>
    <lineage>
        <taxon>Bacteria</taxon>
        <taxon>Deltaproteobacteria</taxon>
        <taxon>Candidatus Acidulodesulfobacterales</taxon>
        <taxon>Candidatus Acididesulfobacter</taxon>
    </lineage>
</organism>
<accession>A0A519BJ21</accession>
<gene>
    <name evidence="2" type="ORF">EVJ46_03260</name>
</gene>
<protein>
    <submittedName>
        <fullName evidence="2">GNAT family N-acetyltransferase</fullName>
    </submittedName>
</protein>
<dbReference type="CDD" id="cd04301">
    <property type="entry name" value="NAT_SF"/>
    <property type="match status" value="1"/>
</dbReference>
<dbReference type="Gene3D" id="3.40.630.30">
    <property type="match status" value="1"/>
</dbReference>
<feature type="domain" description="N-acetyltransferase" evidence="1">
    <location>
        <begin position="3"/>
        <end position="173"/>
    </location>
</feature>
<proteinExistence type="predicted"/>
<evidence type="ECO:0000313" key="3">
    <source>
        <dbReference type="Proteomes" id="UP000316562"/>
    </source>
</evidence>
<dbReference type="InterPro" id="IPR016181">
    <property type="entry name" value="Acyl_CoA_acyltransferase"/>
</dbReference>
<evidence type="ECO:0000313" key="2">
    <source>
        <dbReference type="EMBL" id="RZD17264.1"/>
    </source>
</evidence>
<reference evidence="2 3" key="1">
    <citation type="journal article" date="2019" name="ISME J.">
        <title>Insights into ecological role of a new deltaproteobacterial order Candidatus Acidulodesulfobacterales by metagenomics and metatranscriptomics.</title>
        <authorList>
            <person name="Tan S."/>
            <person name="Liu J."/>
            <person name="Fang Y."/>
            <person name="Hedlund B.P."/>
            <person name="Lian Z.H."/>
            <person name="Huang L.Y."/>
            <person name="Li J.T."/>
            <person name="Huang L.N."/>
            <person name="Li W.J."/>
            <person name="Jiang H.C."/>
            <person name="Dong H.L."/>
            <person name="Shu W.S."/>
        </authorList>
    </citation>
    <scope>NUCLEOTIDE SEQUENCE [LARGE SCALE GENOMIC DNA]</scope>
    <source>
        <strain evidence="2">AP2</strain>
    </source>
</reference>
<dbReference type="GO" id="GO:0016747">
    <property type="term" value="F:acyltransferase activity, transferring groups other than amino-acyl groups"/>
    <property type="evidence" value="ECO:0007669"/>
    <property type="project" value="InterPro"/>
</dbReference>
<keyword evidence="2" id="KW-0808">Transferase</keyword>
<evidence type="ECO:0000259" key="1">
    <source>
        <dbReference type="PROSITE" id="PS51186"/>
    </source>
</evidence>
<dbReference type="PROSITE" id="PS51186">
    <property type="entry name" value="GNAT"/>
    <property type="match status" value="1"/>
</dbReference>
<dbReference type="AlphaFoldDB" id="A0A519BJ21"/>
<dbReference type="InterPro" id="IPR000182">
    <property type="entry name" value="GNAT_dom"/>
</dbReference>
<dbReference type="Pfam" id="PF00583">
    <property type="entry name" value="Acetyltransf_1"/>
    <property type="match status" value="1"/>
</dbReference>